<dbReference type="Pfam" id="PF00932">
    <property type="entry name" value="LTD"/>
    <property type="match status" value="1"/>
</dbReference>
<gene>
    <name evidence="2" type="ORF">S01H1_62308</name>
</gene>
<evidence type="ECO:0000313" key="2">
    <source>
        <dbReference type="EMBL" id="GAG40566.1"/>
    </source>
</evidence>
<dbReference type="Gene3D" id="2.60.40.1260">
    <property type="entry name" value="Lamin Tail domain"/>
    <property type="match status" value="1"/>
</dbReference>
<feature type="non-terminal residue" evidence="2">
    <location>
        <position position="1"/>
    </location>
</feature>
<name>X0YVD3_9ZZZZ</name>
<dbReference type="InterPro" id="IPR001322">
    <property type="entry name" value="Lamin_tail_dom"/>
</dbReference>
<reference evidence="2" key="1">
    <citation type="journal article" date="2014" name="Front. Microbiol.">
        <title>High frequency of phylogenetically diverse reductive dehalogenase-homologous genes in deep subseafloor sedimentary metagenomes.</title>
        <authorList>
            <person name="Kawai M."/>
            <person name="Futagami T."/>
            <person name="Toyoda A."/>
            <person name="Takaki Y."/>
            <person name="Nishi S."/>
            <person name="Hori S."/>
            <person name="Arai W."/>
            <person name="Tsubouchi T."/>
            <person name="Morono Y."/>
            <person name="Uchiyama I."/>
            <person name="Ito T."/>
            <person name="Fujiyama A."/>
            <person name="Inagaki F."/>
            <person name="Takami H."/>
        </authorList>
    </citation>
    <scope>NUCLEOTIDE SEQUENCE</scope>
    <source>
        <strain evidence="2">Expedition CK06-06</strain>
    </source>
</reference>
<dbReference type="Gene3D" id="2.60.120.260">
    <property type="entry name" value="Galactose-binding domain-like"/>
    <property type="match status" value="1"/>
</dbReference>
<proteinExistence type="predicted"/>
<evidence type="ECO:0000259" key="1">
    <source>
        <dbReference type="PROSITE" id="PS51841"/>
    </source>
</evidence>
<dbReference type="SUPFAM" id="SSF74853">
    <property type="entry name" value="Lamin A/C globular tail domain"/>
    <property type="match status" value="1"/>
</dbReference>
<feature type="non-terminal residue" evidence="2">
    <location>
        <position position="253"/>
    </location>
</feature>
<dbReference type="EMBL" id="BARS01040918">
    <property type="protein sequence ID" value="GAG40566.1"/>
    <property type="molecule type" value="Genomic_DNA"/>
</dbReference>
<sequence>IQGTNVLAVEVHQVVPGDIDMAFAAALRVIETMSEESPFAEDPEEWIELYNRSGGEVDLSGWRLAEGIEYAFGAGTTIGAGEYLVVAKDSAALSTKYPAIDIVGDYSRRLSDSGERIVLLDEHSNPADEVHYFEGGRWPEFADGGGSSLELRDPDADNSVAEAWAASDEGSRSTWQTYSYRGTAQEAPGSNNPSRFNEFIFGLLDAGEILIDDIHVVEDPDGAAVEFIQNGSFTTGTDTWRLLGNHAQHGLTE</sequence>
<protein>
    <recommendedName>
        <fullName evidence="1">LTD domain-containing protein</fullName>
    </recommendedName>
</protein>
<accession>X0YVD3</accession>
<dbReference type="AlphaFoldDB" id="X0YVD3"/>
<dbReference type="InterPro" id="IPR036415">
    <property type="entry name" value="Lamin_tail_dom_sf"/>
</dbReference>
<comment type="caution">
    <text evidence="2">The sequence shown here is derived from an EMBL/GenBank/DDBJ whole genome shotgun (WGS) entry which is preliminary data.</text>
</comment>
<dbReference type="PROSITE" id="PS51841">
    <property type="entry name" value="LTD"/>
    <property type="match status" value="1"/>
</dbReference>
<organism evidence="2">
    <name type="scientific">marine sediment metagenome</name>
    <dbReference type="NCBI Taxonomy" id="412755"/>
    <lineage>
        <taxon>unclassified sequences</taxon>
        <taxon>metagenomes</taxon>
        <taxon>ecological metagenomes</taxon>
    </lineage>
</organism>
<feature type="domain" description="LTD" evidence="1">
    <location>
        <begin position="1"/>
        <end position="177"/>
    </location>
</feature>